<organism evidence="4 5">
    <name type="scientific">Pseudomarimonas arenosa</name>
    <dbReference type="NCBI Taxonomy" id="2774145"/>
    <lineage>
        <taxon>Bacteria</taxon>
        <taxon>Pseudomonadati</taxon>
        <taxon>Pseudomonadota</taxon>
        <taxon>Gammaproteobacteria</taxon>
        <taxon>Lysobacterales</taxon>
        <taxon>Lysobacteraceae</taxon>
        <taxon>Pseudomarimonas</taxon>
    </lineage>
</organism>
<dbReference type="PROSITE" id="PS50801">
    <property type="entry name" value="STAS"/>
    <property type="match status" value="1"/>
</dbReference>
<proteinExistence type="inferred from homology"/>
<dbReference type="SUPFAM" id="SSF52091">
    <property type="entry name" value="SpoIIaa-like"/>
    <property type="match status" value="1"/>
</dbReference>
<evidence type="ECO:0000313" key="4">
    <source>
        <dbReference type="EMBL" id="MBD8525182.1"/>
    </source>
</evidence>
<evidence type="ECO:0000256" key="1">
    <source>
        <dbReference type="ARBA" id="ARBA00009013"/>
    </source>
</evidence>
<dbReference type="AlphaFoldDB" id="A0AAW3ZJI1"/>
<dbReference type="InterPro" id="IPR002645">
    <property type="entry name" value="STAS_dom"/>
</dbReference>
<dbReference type="PANTHER" id="PTHR33495">
    <property type="entry name" value="ANTI-SIGMA FACTOR ANTAGONIST TM_1081-RELATED-RELATED"/>
    <property type="match status" value="1"/>
</dbReference>
<dbReference type="Pfam" id="PF01740">
    <property type="entry name" value="STAS"/>
    <property type="match status" value="1"/>
</dbReference>
<dbReference type="RefSeq" id="WP_192028527.1">
    <property type="nucleotide sequence ID" value="NZ_JACYTR010000007.1"/>
</dbReference>
<accession>A0AAW3ZJI1</accession>
<reference evidence="4 5" key="1">
    <citation type="submission" date="2020-09" db="EMBL/GenBank/DDBJ databases">
        <title>Pseudoxanthomonas sp. CAU 1598 isolated from sand of Yaerae Beach.</title>
        <authorList>
            <person name="Kim W."/>
        </authorList>
    </citation>
    <scope>NUCLEOTIDE SEQUENCE [LARGE SCALE GENOMIC DNA]</scope>
    <source>
        <strain evidence="4 5">CAU 1598</strain>
    </source>
</reference>
<dbReference type="NCBIfam" id="TIGR00377">
    <property type="entry name" value="ant_ant_sig"/>
    <property type="match status" value="1"/>
</dbReference>
<sequence>MALDILRDRVGGILIAAISGRLDNESAPDFELFAQESVAGGERHIVLDLSELGYISNAGVRTLASLSKSLNTPSTSLRLAGVQPTVRQILDAAGVAVLLTMFPSRAAALDNHPASGGENYAKLMMELLKIEPVAEQAATPAEVKLAELAFDLLAGKQHAPRAARAIAQGTQVMRRVSAGDIAAGSAAGKAAKPAPAPVKKRSFWQRLFGRK</sequence>
<dbReference type="Gene3D" id="3.30.750.24">
    <property type="entry name" value="STAS domain"/>
    <property type="match status" value="1"/>
</dbReference>
<dbReference type="CDD" id="cd07043">
    <property type="entry name" value="STAS_anti-anti-sigma_factors"/>
    <property type="match status" value="1"/>
</dbReference>
<dbReference type="PANTHER" id="PTHR33495:SF2">
    <property type="entry name" value="ANTI-SIGMA FACTOR ANTAGONIST TM_1081-RELATED"/>
    <property type="match status" value="1"/>
</dbReference>
<dbReference type="EMBL" id="JACYTR010000007">
    <property type="protein sequence ID" value="MBD8525182.1"/>
    <property type="molecule type" value="Genomic_DNA"/>
</dbReference>
<dbReference type="InterPro" id="IPR036513">
    <property type="entry name" value="STAS_dom_sf"/>
</dbReference>
<comment type="caution">
    <text evidence="4">The sequence shown here is derived from an EMBL/GenBank/DDBJ whole genome shotgun (WGS) entry which is preliminary data.</text>
</comment>
<protein>
    <recommendedName>
        <fullName evidence="2">Anti-sigma factor antagonist</fullName>
    </recommendedName>
</protein>
<dbReference type="Proteomes" id="UP000613768">
    <property type="component" value="Unassembled WGS sequence"/>
</dbReference>
<evidence type="ECO:0000256" key="2">
    <source>
        <dbReference type="RuleBase" id="RU003749"/>
    </source>
</evidence>
<dbReference type="GO" id="GO:0043856">
    <property type="term" value="F:anti-sigma factor antagonist activity"/>
    <property type="evidence" value="ECO:0007669"/>
    <property type="project" value="InterPro"/>
</dbReference>
<dbReference type="InterPro" id="IPR003658">
    <property type="entry name" value="Anti-sigma_ant"/>
</dbReference>
<evidence type="ECO:0000313" key="5">
    <source>
        <dbReference type="Proteomes" id="UP000613768"/>
    </source>
</evidence>
<feature type="domain" description="STAS" evidence="3">
    <location>
        <begin position="3"/>
        <end position="112"/>
    </location>
</feature>
<evidence type="ECO:0000259" key="3">
    <source>
        <dbReference type="PROSITE" id="PS50801"/>
    </source>
</evidence>
<gene>
    <name evidence="4" type="ORF">IFO71_05445</name>
</gene>
<comment type="similarity">
    <text evidence="1 2">Belongs to the anti-sigma-factor antagonist family.</text>
</comment>
<keyword evidence="5" id="KW-1185">Reference proteome</keyword>
<name>A0AAW3ZJI1_9GAMM</name>